<dbReference type="InterPro" id="IPR036388">
    <property type="entry name" value="WH-like_DNA-bd_sf"/>
</dbReference>
<reference evidence="8" key="1">
    <citation type="submission" date="2022-10" db="EMBL/GenBank/DDBJ databases">
        <title>The WGS of Solirubrobacter phytolaccae KCTC 29190.</title>
        <authorList>
            <person name="Jiang Z."/>
        </authorList>
    </citation>
    <scope>NUCLEOTIDE SEQUENCE</scope>
    <source>
        <strain evidence="8">KCTC 29190</strain>
    </source>
</reference>
<evidence type="ECO:0000313" key="9">
    <source>
        <dbReference type="Proteomes" id="UP001147653"/>
    </source>
</evidence>
<keyword evidence="9" id="KW-1185">Reference proteome</keyword>
<dbReference type="InterPro" id="IPR046531">
    <property type="entry name" value="DUF6596"/>
</dbReference>
<dbReference type="Pfam" id="PF08281">
    <property type="entry name" value="Sigma70_r4_2"/>
    <property type="match status" value="1"/>
</dbReference>
<protein>
    <submittedName>
        <fullName evidence="8">RNA polymerase sigma factor</fullName>
    </submittedName>
</protein>
<dbReference type="InterPro" id="IPR013249">
    <property type="entry name" value="RNA_pol_sigma70_r4_t2"/>
</dbReference>
<dbReference type="InterPro" id="IPR013325">
    <property type="entry name" value="RNA_pol_sigma_r2"/>
</dbReference>
<evidence type="ECO:0000259" key="6">
    <source>
        <dbReference type="Pfam" id="PF08281"/>
    </source>
</evidence>
<dbReference type="GO" id="GO:0016987">
    <property type="term" value="F:sigma factor activity"/>
    <property type="evidence" value="ECO:0007669"/>
    <property type="project" value="UniProtKB-KW"/>
</dbReference>
<gene>
    <name evidence="8" type="ORF">OJ997_00065</name>
</gene>
<dbReference type="Gene3D" id="1.10.10.10">
    <property type="entry name" value="Winged helix-like DNA-binding domain superfamily/Winged helix DNA-binding domain"/>
    <property type="match status" value="1"/>
</dbReference>
<organism evidence="8 9">
    <name type="scientific">Solirubrobacter phytolaccae</name>
    <dbReference type="NCBI Taxonomy" id="1404360"/>
    <lineage>
        <taxon>Bacteria</taxon>
        <taxon>Bacillati</taxon>
        <taxon>Actinomycetota</taxon>
        <taxon>Thermoleophilia</taxon>
        <taxon>Solirubrobacterales</taxon>
        <taxon>Solirubrobacteraceae</taxon>
        <taxon>Solirubrobacter</taxon>
    </lineage>
</organism>
<dbReference type="PANTHER" id="PTHR47756">
    <property type="entry name" value="BLL6612 PROTEIN-RELATED"/>
    <property type="match status" value="1"/>
</dbReference>
<dbReference type="InterPro" id="IPR013324">
    <property type="entry name" value="RNA_pol_sigma_r3/r4-like"/>
</dbReference>
<accession>A0A9X3S721</accession>
<dbReference type="Proteomes" id="UP001147653">
    <property type="component" value="Unassembled WGS sequence"/>
</dbReference>
<keyword evidence="4" id="KW-0804">Transcription</keyword>
<dbReference type="AlphaFoldDB" id="A0A9X3S721"/>
<evidence type="ECO:0000256" key="4">
    <source>
        <dbReference type="ARBA" id="ARBA00023163"/>
    </source>
</evidence>
<sequence>MSVEDAFRAEHGRAVAVLVGVFGDLDVAEDAVADAFTVAVERWPVDGVPPSPAGWIITTARRRAIDRLRREASRDDRHAQAALLAAQRAGPHEEVGPVRDDRLRLIFTCCHPSLAMPARVALTLRLLGGLSTAEIARAFLVPEATMAQRLVRAKGKIRDARIPYRVPREADLPERVKAVLAVVYLIFNQGYVGPRDELCDEAIRLGRALVKLMPDEPEAAGLLALMLLVYSRREARAGGVLLRDQDRALWDAAMIIEGQALVRRLIARNAPGPYQLQAAINAVHSEGVTDWPQVVALYDQLLLFTPTPVVALHRAVAVAEVSGAAAALALVDELELETYHLFHAVRADLLRRLGRRDEARDAYAAALPLTESETEQALIRRRIAELATSS</sequence>
<dbReference type="GO" id="GO:0003677">
    <property type="term" value="F:DNA binding"/>
    <property type="evidence" value="ECO:0007669"/>
    <property type="project" value="InterPro"/>
</dbReference>
<dbReference type="SUPFAM" id="SSF88946">
    <property type="entry name" value="Sigma2 domain of RNA polymerase sigma factors"/>
    <property type="match status" value="1"/>
</dbReference>
<dbReference type="RefSeq" id="WP_270022924.1">
    <property type="nucleotide sequence ID" value="NZ_JAPDDP010000001.1"/>
</dbReference>
<feature type="domain" description="RNA polymerase sigma-70 region 2" evidence="5">
    <location>
        <begin position="7"/>
        <end position="72"/>
    </location>
</feature>
<comment type="similarity">
    <text evidence="1">Belongs to the sigma-70 factor family. ECF subfamily.</text>
</comment>
<dbReference type="Pfam" id="PF04542">
    <property type="entry name" value="Sigma70_r2"/>
    <property type="match status" value="1"/>
</dbReference>
<dbReference type="Gene3D" id="1.10.1740.10">
    <property type="match status" value="1"/>
</dbReference>
<evidence type="ECO:0000256" key="2">
    <source>
        <dbReference type="ARBA" id="ARBA00023015"/>
    </source>
</evidence>
<dbReference type="PANTHER" id="PTHR47756:SF2">
    <property type="entry name" value="BLL6612 PROTEIN"/>
    <property type="match status" value="1"/>
</dbReference>
<dbReference type="Pfam" id="PF20239">
    <property type="entry name" value="DUF6596"/>
    <property type="match status" value="1"/>
</dbReference>
<evidence type="ECO:0000313" key="8">
    <source>
        <dbReference type="EMBL" id="MDA0178671.1"/>
    </source>
</evidence>
<dbReference type="SUPFAM" id="SSF88659">
    <property type="entry name" value="Sigma3 and sigma4 domains of RNA polymerase sigma factors"/>
    <property type="match status" value="1"/>
</dbReference>
<dbReference type="GO" id="GO:0006352">
    <property type="term" value="P:DNA-templated transcription initiation"/>
    <property type="evidence" value="ECO:0007669"/>
    <property type="project" value="InterPro"/>
</dbReference>
<feature type="domain" description="RNA polymerase sigma factor 70 region 4 type 2" evidence="6">
    <location>
        <begin position="107"/>
        <end position="156"/>
    </location>
</feature>
<keyword evidence="3" id="KW-0731">Sigma factor</keyword>
<comment type="caution">
    <text evidence="8">The sequence shown here is derived from an EMBL/GenBank/DDBJ whole genome shotgun (WGS) entry which is preliminary data.</text>
</comment>
<feature type="domain" description="DUF6596" evidence="7">
    <location>
        <begin position="175"/>
        <end position="264"/>
    </location>
</feature>
<evidence type="ECO:0000259" key="7">
    <source>
        <dbReference type="Pfam" id="PF20239"/>
    </source>
</evidence>
<dbReference type="InterPro" id="IPR007627">
    <property type="entry name" value="RNA_pol_sigma70_r2"/>
</dbReference>
<evidence type="ECO:0000259" key="5">
    <source>
        <dbReference type="Pfam" id="PF04542"/>
    </source>
</evidence>
<name>A0A9X3S721_9ACTN</name>
<proteinExistence type="inferred from homology"/>
<dbReference type="EMBL" id="JAPDDP010000001">
    <property type="protein sequence ID" value="MDA0178671.1"/>
    <property type="molecule type" value="Genomic_DNA"/>
</dbReference>
<evidence type="ECO:0000256" key="3">
    <source>
        <dbReference type="ARBA" id="ARBA00023082"/>
    </source>
</evidence>
<evidence type="ECO:0000256" key="1">
    <source>
        <dbReference type="ARBA" id="ARBA00010641"/>
    </source>
</evidence>
<keyword evidence="2" id="KW-0805">Transcription regulation</keyword>